<dbReference type="EMBL" id="ACHA02000012">
    <property type="protein sequence ID" value="EFK55830.1"/>
    <property type="molecule type" value="Genomic_DNA"/>
</dbReference>
<dbReference type="GeneID" id="95427409"/>
<evidence type="ECO:0000313" key="7">
    <source>
        <dbReference type="EMBL" id="EFK55830.1"/>
    </source>
</evidence>
<dbReference type="SUPFAM" id="SSF48452">
    <property type="entry name" value="TPR-like"/>
    <property type="match status" value="1"/>
</dbReference>
<dbReference type="InterPro" id="IPR050330">
    <property type="entry name" value="Bact_OuterMem_StrucFunc"/>
</dbReference>
<dbReference type="RefSeq" id="WP_002993940.1">
    <property type="nucleotide sequence ID" value="NZ_GL379770.1"/>
</dbReference>
<reference evidence="7" key="1">
    <citation type="submission" date="2010-07" db="EMBL/GenBank/DDBJ databases">
        <authorList>
            <person name="Muzny D."/>
            <person name="Qin X."/>
            <person name="Buhay C."/>
            <person name="Dugan-Rocha S."/>
            <person name="Ding Y."/>
            <person name="Chen G."/>
            <person name="Hawes A."/>
            <person name="Holder M."/>
            <person name="Jhangiani S."/>
            <person name="Johnson A."/>
            <person name="Khan Z."/>
            <person name="Li Z."/>
            <person name="Liu W."/>
            <person name="Liu X."/>
            <person name="Perez L."/>
            <person name="Shen H."/>
            <person name="Wang Q."/>
            <person name="Watt J."/>
            <person name="Xi L."/>
            <person name="Xin Y."/>
            <person name="Zhou J."/>
            <person name="Deng J."/>
            <person name="Jiang H."/>
            <person name="Liu Y."/>
            <person name="Qu J."/>
            <person name="Song X.-Z."/>
            <person name="Zhang L."/>
            <person name="Villasana D."/>
            <person name="Johnson A."/>
            <person name="Liu J."/>
            <person name="Liyanage D."/>
            <person name="Lorensuhewa L."/>
            <person name="Robinson T."/>
            <person name="Song A."/>
            <person name="Song B.-B."/>
            <person name="Dinh H."/>
            <person name="Thornton R."/>
            <person name="Coyle M."/>
            <person name="Francisco L."/>
            <person name="Jackson L."/>
            <person name="Javaid M."/>
            <person name="Korchina V."/>
            <person name="Kovar C."/>
            <person name="Mata R."/>
            <person name="Mathew T."/>
            <person name="Ngo R."/>
            <person name="Nguyen L."/>
            <person name="Nguyen N."/>
            <person name="Okwuonu G."/>
            <person name="Ongeri F."/>
            <person name="Pham C."/>
            <person name="Simmons D."/>
            <person name="Wilczek-Boney K."/>
            <person name="Hale W."/>
            <person name="Jakkamsetti A."/>
            <person name="Pham P."/>
            <person name="Ruth R."/>
            <person name="San Lucas F."/>
            <person name="Warren J."/>
            <person name="Zhang J."/>
            <person name="Zhao Z."/>
            <person name="Zhou C."/>
            <person name="Zhu D."/>
            <person name="Lee S."/>
            <person name="Bess C."/>
            <person name="Blankenburg K."/>
            <person name="Forbes L."/>
            <person name="Fu Q."/>
            <person name="Gubbala S."/>
            <person name="Hirani K."/>
            <person name="Jayaseelan J.C."/>
            <person name="Lara F."/>
            <person name="Munidasa M."/>
            <person name="Palculict T."/>
            <person name="Patil S."/>
            <person name="Pu L.-L."/>
            <person name="Saada N."/>
            <person name="Tang L."/>
            <person name="Weissenberger G."/>
            <person name="Zhu Y."/>
            <person name="Hemphill L."/>
            <person name="Shang Y."/>
            <person name="Youmans B."/>
            <person name="Ayvaz T."/>
            <person name="Ross M."/>
            <person name="Santibanez J."/>
            <person name="Aqrawi P."/>
            <person name="Gross S."/>
            <person name="Joshi V."/>
            <person name="Fowler G."/>
            <person name="Nazareth L."/>
            <person name="Reid J."/>
            <person name="Worley K."/>
            <person name="Petrosino J."/>
            <person name="Highlander S."/>
            <person name="Gibbs R."/>
        </authorList>
    </citation>
    <scope>NUCLEOTIDE SEQUENCE [LARGE SCALE GENOMIC DNA]</scope>
    <source>
        <strain evidence="7">ATCC 33861</strain>
    </source>
</reference>
<dbReference type="AlphaFoldDB" id="D7VPX9"/>
<keyword evidence="3" id="KW-0998">Cell outer membrane</keyword>
<dbReference type="PROSITE" id="PS51123">
    <property type="entry name" value="OMPA_2"/>
    <property type="match status" value="1"/>
</dbReference>
<dbReference type="CDD" id="cd07185">
    <property type="entry name" value="OmpA_C-like"/>
    <property type="match status" value="1"/>
</dbReference>
<feature type="signal peptide" evidence="5">
    <location>
        <begin position="1"/>
        <end position="26"/>
    </location>
</feature>
<proteinExistence type="predicted"/>
<comment type="caution">
    <text evidence="7">The sequence shown here is derived from an EMBL/GenBank/DDBJ whole genome shotgun (WGS) entry which is preliminary data.</text>
</comment>
<dbReference type="Gene3D" id="3.30.1330.60">
    <property type="entry name" value="OmpA-like domain"/>
    <property type="match status" value="1"/>
</dbReference>
<evidence type="ECO:0000256" key="2">
    <source>
        <dbReference type="ARBA" id="ARBA00023136"/>
    </source>
</evidence>
<evidence type="ECO:0000313" key="8">
    <source>
        <dbReference type="Proteomes" id="UP000006258"/>
    </source>
</evidence>
<dbReference type="InterPro" id="IPR006665">
    <property type="entry name" value="OmpA-like"/>
</dbReference>
<gene>
    <name evidence="7" type="ORF">HMPREF0766_13033</name>
</gene>
<protein>
    <submittedName>
        <fullName evidence="7">OmpA family protein</fullName>
    </submittedName>
</protein>
<dbReference type="STRING" id="525373.HMPREF0766_13033"/>
<accession>D7VPX9</accession>
<name>D7VPX9_SPHSI</name>
<dbReference type="Proteomes" id="UP000006258">
    <property type="component" value="Unassembled WGS sequence"/>
</dbReference>
<dbReference type="PANTHER" id="PTHR30329:SF21">
    <property type="entry name" value="LIPOPROTEIN YIAD-RELATED"/>
    <property type="match status" value="1"/>
</dbReference>
<dbReference type="Pfam" id="PF07676">
    <property type="entry name" value="PD40"/>
    <property type="match status" value="1"/>
</dbReference>
<dbReference type="GO" id="GO:0009279">
    <property type="term" value="C:cell outer membrane"/>
    <property type="evidence" value="ECO:0007669"/>
    <property type="project" value="UniProtKB-SubCell"/>
</dbReference>
<dbReference type="HOGENOM" id="CLU_014978_0_0_10"/>
<dbReference type="PANTHER" id="PTHR30329">
    <property type="entry name" value="STATOR ELEMENT OF FLAGELLAR MOTOR COMPLEX"/>
    <property type="match status" value="1"/>
</dbReference>
<dbReference type="Pfam" id="PF00691">
    <property type="entry name" value="OmpA"/>
    <property type="match status" value="1"/>
</dbReference>
<dbReference type="InterPro" id="IPR006664">
    <property type="entry name" value="OMP_bac"/>
</dbReference>
<evidence type="ECO:0000256" key="3">
    <source>
        <dbReference type="ARBA" id="ARBA00023237"/>
    </source>
</evidence>
<evidence type="ECO:0000256" key="5">
    <source>
        <dbReference type="SAM" id="SignalP"/>
    </source>
</evidence>
<dbReference type="Gene3D" id="1.25.40.10">
    <property type="entry name" value="Tetratricopeptide repeat domain"/>
    <property type="match status" value="1"/>
</dbReference>
<evidence type="ECO:0000259" key="6">
    <source>
        <dbReference type="PROSITE" id="PS51123"/>
    </source>
</evidence>
<dbReference type="InterPro" id="IPR036737">
    <property type="entry name" value="OmpA-like_sf"/>
</dbReference>
<comment type="subcellular location">
    <subcellularLocation>
        <location evidence="1">Cell outer membrane</location>
    </subcellularLocation>
</comment>
<dbReference type="OrthoDB" id="9809364at2"/>
<dbReference type="SUPFAM" id="SSF103088">
    <property type="entry name" value="OmpA-like"/>
    <property type="match status" value="1"/>
</dbReference>
<evidence type="ECO:0000256" key="4">
    <source>
        <dbReference type="PROSITE-ProRule" id="PRU00473"/>
    </source>
</evidence>
<dbReference type="SUPFAM" id="SSF82171">
    <property type="entry name" value="DPP6 N-terminal domain-like"/>
    <property type="match status" value="1"/>
</dbReference>
<feature type="domain" description="OmpA-like" evidence="6">
    <location>
        <begin position="529"/>
        <end position="650"/>
    </location>
</feature>
<evidence type="ECO:0000256" key="1">
    <source>
        <dbReference type="ARBA" id="ARBA00004442"/>
    </source>
</evidence>
<dbReference type="InterPro" id="IPR011659">
    <property type="entry name" value="WD40"/>
</dbReference>
<keyword evidence="8" id="KW-1185">Reference proteome</keyword>
<dbReference type="InterPro" id="IPR011990">
    <property type="entry name" value="TPR-like_helical_dom_sf"/>
</dbReference>
<dbReference type="PRINTS" id="PR01021">
    <property type="entry name" value="OMPADOMAIN"/>
</dbReference>
<feature type="chain" id="PRO_5005343479" evidence="5">
    <location>
        <begin position="27"/>
        <end position="650"/>
    </location>
</feature>
<sequence>MMKAFGKLIVTAALGALMINSEQVQAQEQPSLRDRAYQFYLAGDYAKAAQIYNRIEEKKGLSAREIYAVADSYYQINEYTLAEQWLKRVTDQDSKNADAFWKYAQILKINGQYAESKKQFVDYKQRFPEGKNIQIEIDGCDSALLWTGRPTTHVLKNEKEVNTSFSEFGVLPLSNGVLYSGEPSVASVDKSDMTGNAYLRIFSAGRDEDGITLKYPVLSDGVYNDAKYYVGPVTTNQDQDVLFVTRTYAGSSAEKVKRDGMRFKKHNLELILYKKNGESWIPEAFPYNNVEKYSVGHASLSTDGKVLYFASDMPGGKGGVDIWYSQVNADGTWGTPANAGNEINSPGDEMFPSTFGDTLYFSSNGYAGMGGLDVFKAVGSKNSFRGRENLKSPVNSSTDDFAYVVSADDEERQYGYFSSNRTGGAGGDDIYSFVYTKPKITIRLQGKVFDKESTDSLGQTQVRIFDDKGKLLSTFFANSPTFDTELQSKLAQKIVVSKDGFMSDSLFVPAIRATKDTTLFASFKLQPVNKEGIVFVLDNIYYDFNKSDIRPDAAKVLDQLVNTMTENPTLQIELSSHTDSRGSDNYNMKLSDRRAKSAVDYIISKGIAKERLVSKGYGETRLVNECANGVKCTEEQHQANRRTEVKVLKY</sequence>
<dbReference type="eggNOG" id="COG2885">
    <property type="taxonomic scope" value="Bacteria"/>
</dbReference>
<keyword evidence="2 4" id="KW-0472">Membrane</keyword>
<organism evidence="7 8">
    <name type="scientific">Sphingobacterium spiritivorum ATCC 33861</name>
    <dbReference type="NCBI Taxonomy" id="525373"/>
    <lineage>
        <taxon>Bacteria</taxon>
        <taxon>Pseudomonadati</taxon>
        <taxon>Bacteroidota</taxon>
        <taxon>Sphingobacteriia</taxon>
        <taxon>Sphingobacteriales</taxon>
        <taxon>Sphingobacteriaceae</taxon>
        <taxon>Sphingobacterium</taxon>
    </lineage>
</organism>
<keyword evidence="5" id="KW-0732">Signal</keyword>